<dbReference type="PANTHER" id="PTHR12486:SF5">
    <property type="entry name" value="ADENOSINE 5'-MONOPHOSPHORAMIDASE HINT3"/>
    <property type="match status" value="1"/>
</dbReference>
<evidence type="ECO:0000256" key="2">
    <source>
        <dbReference type="ARBA" id="ARBA00022801"/>
    </source>
</evidence>
<dbReference type="RefSeq" id="XP_003055078.1">
    <property type="nucleotide sequence ID" value="XM_003055032.1"/>
</dbReference>
<dbReference type="EMBL" id="GG663735">
    <property type="protein sequence ID" value="EEH60330.1"/>
    <property type="molecule type" value="Genomic_DNA"/>
</dbReference>
<gene>
    <name evidence="5" type="ORF">MICPUCDRAFT_50464</name>
</gene>
<organism evidence="6">
    <name type="scientific">Micromonas pusilla (strain CCMP1545)</name>
    <name type="common">Picoplanktonic green alga</name>
    <dbReference type="NCBI Taxonomy" id="564608"/>
    <lineage>
        <taxon>Eukaryota</taxon>
        <taxon>Viridiplantae</taxon>
        <taxon>Chlorophyta</taxon>
        <taxon>Mamiellophyceae</taxon>
        <taxon>Mamiellales</taxon>
        <taxon>Mamiellaceae</taxon>
        <taxon>Micromonas</taxon>
    </lineage>
</organism>
<dbReference type="GeneID" id="9680824"/>
<dbReference type="STRING" id="564608.C1MI75"/>
<dbReference type="KEGG" id="mpp:MICPUCDRAFT_50464"/>
<dbReference type="AlphaFoldDB" id="C1MI75"/>
<dbReference type="PANTHER" id="PTHR12486">
    <property type="entry name" value="APRATAXIN-RELATED"/>
    <property type="match status" value="1"/>
</dbReference>
<evidence type="ECO:0000313" key="5">
    <source>
        <dbReference type="EMBL" id="EEH60330.1"/>
    </source>
</evidence>
<dbReference type="OrthoDB" id="1915375at2759"/>
<dbReference type="InterPro" id="IPR036265">
    <property type="entry name" value="HIT-like_sf"/>
</dbReference>
<protein>
    <submittedName>
        <fullName evidence="5">Predicted protein</fullName>
    </submittedName>
</protein>
<dbReference type="Proteomes" id="UP000001876">
    <property type="component" value="Unassembled WGS sequence"/>
</dbReference>
<evidence type="ECO:0000256" key="1">
    <source>
        <dbReference type="ARBA" id="ARBA00022741"/>
    </source>
</evidence>
<feature type="region of interest" description="Disordered" evidence="4">
    <location>
        <begin position="78"/>
        <end position="102"/>
    </location>
</feature>
<dbReference type="eggNOG" id="KOG4359">
    <property type="taxonomic scope" value="Eukaryota"/>
</dbReference>
<dbReference type="GO" id="GO:0016787">
    <property type="term" value="F:hydrolase activity"/>
    <property type="evidence" value="ECO:0007669"/>
    <property type="project" value="UniProtKB-KW"/>
</dbReference>
<keyword evidence="6" id="KW-1185">Reference proteome</keyword>
<evidence type="ECO:0000256" key="3">
    <source>
        <dbReference type="SAM" id="Coils"/>
    </source>
</evidence>
<feature type="compositionally biased region" description="Basic and acidic residues" evidence="4">
    <location>
        <begin position="83"/>
        <end position="98"/>
    </location>
</feature>
<accession>C1MI75</accession>
<keyword evidence="2" id="KW-0378">Hydrolase</keyword>
<dbReference type="Pfam" id="PF11969">
    <property type="entry name" value="DcpS_C"/>
    <property type="match status" value="2"/>
</dbReference>
<dbReference type="SUPFAM" id="SSF54197">
    <property type="entry name" value="HIT-like"/>
    <property type="match status" value="1"/>
</dbReference>
<keyword evidence="1" id="KW-0547">Nucleotide-binding</keyword>
<dbReference type="GO" id="GO:0000166">
    <property type="term" value="F:nucleotide binding"/>
    <property type="evidence" value="ECO:0007669"/>
    <property type="project" value="UniProtKB-KW"/>
</dbReference>
<keyword evidence="3" id="KW-0175">Coiled coil</keyword>
<sequence>MGLTAWTYELFQSWNILPKDDRVARPKTCEFCAKIASSARDETFVHADDALVVFEDWKPAAARHYLVCPREHITSANALSGAGRREGDDDGGDGDRARGGGGDAAMARRMLELGKEAIARDYADATTTPDTKFGFHLPPFNSVDHLHMHAFALPFDPPWKEHKYGGVLGSVAFAEATDVIERLEREEAEAAAAEAEAGRRSNL</sequence>
<dbReference type="Gene3D" id="3.30.428.10">
    <property type="entry name" value="HIT-like"/>
    <property type="match status" value="1"/>
</dbReference>
<evidence type="ECO:0000313" key="6">
    <source>
        <dbReference type="Proteomes" id="UP000001876"/>
    </source>
</evidence>
<dbReference type="OMA" id="LHMHAFA"/>
<proteinExistence type="predicted"/>
<feature type="coiled-coil region" evidence="3">
    <location>
        <begin position="173"/>
        <end position="200"/>
    </location>
</feature>
<name>C1MI75_MICPC</name>
<reference evidence="5 6" key="1">
    <citation type="journal article" date="2009" name="Science">
        <title>Green evolution and dynamic adaptations revealed by genomes of the marine picoeukaryotes Micromonas.</title>
        <authorList>
            <person name="Worden A.Z."/>
            <person name="Lee J.H."/>
            <person name="Mock T."/>
            <person name="Rouze P."/>
            <person name="Simmons M.P."/>
            <person name="Aerts A.L."/>
            <person name="Allen A.E."/>
            <person name="Cuvelier M.L."/>
            <person name="Derelle E."/>
            <person name="Everett M.V."/>
            <person name="Foulon E."/>
            <person name="Grimwood J."/>
            <person name="Gundlach H."/>
            <person name="Henrissat B."/>
            <person name="Napoli C."/>
            <person name="McDonald S.M."/>
            <person name="Parker M.S."/>
            <person name="Rombauts S."/>
            <person name="Salamov A."/>
            <person name="Von Dassow P."/>
            <person name="Badger J.H."/>
            <person name="Coutinho P.M."/>
            <person name="Demir E."/>
            <person name="Dubchak I."/>
            <person name="Gentemann C."/>
            <person name="Eikrem W."/>
            <person name="Gready J.E."/>
            <person name="John U."/>
            <person name="Lanier W."/>
            <person name="Lindquist E.A."/>
            <person name="Lucas S."/>
            <person name="Mayer K.F."/>
            <person name="Moreau H."/>
            <person name="Not F."/>
            <person name="Otillar R."/>
            <person name="Panaud O."/>
            <person name="Pangilinan J."/>
            <person name="Paulsen I."/>
            <person name="Piegu B."/>
            <person name="Poliakov A."/>
            <person name="Robbens S."/>
            <person name="Schmutz J."/>
            <person name="Toulza E."/>
            <person name="Wyss T."/>
            <person name="Zelensky A."/>
            <person name="Zhou K."/>
            <person name="Armbrust E.V."/>
            <person name="Bhattacharya D."/>
            <person name="Goodenough U.W."/>
            <person name="Van de Peer Y."/>
            <person name="Grigoriev I.V."/>
        </authorList>
    </citation>
    <scope>NUCLEOTIDE SEQUENCE [LARGE SCALE GENOMIC DNA]</scope>
    <source>
        <strain evidence="5 6">CCMP1545</strain>
    </source>
</reference>
<evidence type="ECO:0000256" key="4">
    <source>
        <dbReference type="SAM" id="MobiDB-lite"/>
    </source>
</evidence>